<dbReference type="Gene3D" id="3.10.20.30">
    <property type="match status" value="1"/>
</dbReference>
<dbReference type="OrthoDB" id="4558792at2"/>
<dbReference type="InterPro" id="IPR016155">
    <property type="entry name" value="Mopterin_synth/thiamin_S_b"/>
</dbReference>
<gene>
    <name evidence="1" type="ORF">Acor_14790</name>
</gene>
<dbReference type="EMBL" id="BLAD01000040">
    <property type="protein sequence ID" value="GER99415.1"/>
    <property type="molecule type" value="Genomic_DNA"/>
</dbReference>
<dbReference type="InterPro" id="IPR052045">
    <property type="entry name" value="Sulfur_Carrier/Prot_Modifier"/>
</dbReference>
<organism evidence="1 2">
    <name type="scientific">Acrocarpospora corrugata</name>
    <dbReference type="NCBI Taxonomy" id="35763"/>
    <lineage>
        <taxon>Bacteria</taxon>
        <taxon>Bacillati</taxon>
        <taxon>Actinomycetota</taxon>
        <taxon>Actinomycetes</taxon>
        <taxon>Streptosporangiales</taxon>
        <taxon>Streptosporangiaceae</taxon>
        <taxon>Acrocarpospora</taxon>
    </lineage>
</organism>
<name>A0A5M3VRU8_9ACTN</name>
<protein>
    <submittedName>
        <fullName evidence="1">Molybdopterin synthase sulfur carrier subunit</fullName>
    </submittedName>
</protein>
<sequence>MATVEFIVPANWRTVAGGELGELRCSADTVGGALDWLTEAHPQFAARVYTGQGRLASWINIYVGEDDVRHLDGLDTPLSGDARLTVVPALAGG</sequence>
<proteinExistence type="predicted"/>
<dbReference type="Pfam" id="PF02597">
    <property type="entry name" value="ThiS"/>
    <property type="match status" value="1"/>
</dbReference>
<dbReference type="InterPro" id="IPR003749">
    <property type="entry name" value="ThiS/MoaD-like"/>
</dbReference>
<evidence type="ECO:0000313" key="2">
    <source>
        <dbReference type="Proteomes" id="UP000334990"/>
    </source>
</evidence>
<dbReference type="InterPro" id="IPR012675">
    <property type="entry name" value="Beta-grasp_dom_sf"/>
</dbReference>
<dbReference type="Proteomes" id="UP000334990">
    <property type="component" value="Unassembled WGS sequence"/>
</dbReference>
<dbReference type="SUPFAM" id="SSF54285">
    <property type="entry name" value="MoaD/ThiS"/>
    <property type="match status" value="1"/>
</dbReference>
<accession>A0A5M3VRU8</accession>
<reference evidence="1 2" key="1">
    <citation type="submission" date="2019-10" db="EMBL/GenBank/DDBJ databases">
        <title>Whole genome shotgun sequence of Acrocarpospora corrugata NBRC 13972.</title>
        <authorList>
            <person name="Ichikawa N."/>
            <person name="Kimura A."/>
            <person name="Kitahashi Y."/>
            <person name="Komaki H."/>
            <person name="Oguchi A."/>
        </authorList>
    </citation>
    <scope>NUCLEOTIDE SEQUENCE [LARGE SCALE GENOMIC DNA]</scope>
    <source>
        <strain evidence="1 2">NBRC 13972</strain>
    </source>
</reference>
<keyword evidence="2" id="KW-1185">Reference proteome</keyword>
<dbReference type="PANTHER" id="PTHR38031:SF1">
    <property type="entry name" value="SULFUR CARRIER PROTEIN CYSO"/>
    <property type="match status" value="1"/>
</dbReference>
<dbReference type="PANTHER" id="PTHR38031">
    <property type="entry name" value="SULFUR CARRIER PROTEIN SLR0821-RELATED"/>
    <property type="match status" value="1"/>
</dbReference>
<comment type="caution">
    <text evidence="1">The sequence shown here is derived from an EMBL/GenBank/DDBJ whole genome shotgun (WGS) entry which is preliminary data.</text>
</comment>
<evidence type="ECO:0000313" key="1">
    <source>
        <dbReference type="EMBL" id="GER99415.1"/>
    </source>
</evidence>
<dbReference type="AlphaFoldDB" id="A0A5M3VRU8"/>
<dbReference type="RefSeq" id="WP_155335820.1">
    <property type="nucleotide sequence ID" value="NZ_BAAABN010000042.1"/>
</dbReference>